<feature type="compositionally biased region" description="Polar residues" evidence="1">
    <location>
        <begin position="136"/>
        <end position="152"/>
    </location>
</feature>
<feature type="compositionally biased region" description="Polar residues" evidence="1">
    <location>
        <begin position="340"/>
        <end position="352"/>
    </location>
</feature>
<evidence type="ECO:0000313" key="3">
    <source>
        <dbReference type="Proteomes" id="UP000007954"/>
    </source>
</evidence>
<dbReference type="Gene3D" id="3.40.5.50">
    <property type="match status" value="1"/>
</dbReference>
<dbReference type="KEGG" id="hwc:Hqrw_3069"/>
<dbReference type="RefSeq" id="WP_014556372.1">
    <property type="nucleotide sequence ID" value="NC_017459.1"/>
</dbReference>
<gene>
    <name evidence="2" type="primary">ginS</name>
    <name evidence="2" type="ordered locus">Hqrw_3069</name>
</gene>
<accession>G0LLQ2</accession>
<feature type="compositionally biased region" description="Polar residues" evidence="1">
    <location>
        <begin position="171"/>
        <end position="181"/>
    </location>
</feature>
<feature type="region of interest" description="Disordered" evidence="1">
    <location>
        <begin position="126"/>
        <end position="426"/>
    </location>
</feature>
<dbReference type="Gene3D" id="1.20.58.1030">
    <property type="match status" value="1"/>
</dbReference>
<dbReference type="CDD" id="cd11714">
    <property type="entry name" value="GINS_A_archaea"/>
    <property type="match status" value="1"/>
</dbReference>
<feature type="compositionally biased region" description="Polar residues" evidence="1">
    <location>
        <begin position="293"/>
        <end position="303"/>
    </location>
</feature>
<evidence type="ECO:0000313" key="2">
    <source>
        <dbReference type="EMBL" id="CCC40858.1"/>
    </source>
</evidence>
<reference evidence="2 3" key="1">
    <citation type="journal article" date="2011" name="PLoS ONE">
        <title>Haloquadratum walsbyi: limited diversity in a global pond.</title>
        <authorList>
            <person name="Dyall-Smith M."/>
            <person name="Pfeiffer F."/>
            <person name="Klee K."/>
            <person name="Palm P."/>
            <person name="Gross K."/>
            <person name="Schuster S.C."/>
            <person name="Rampp M."/>
            <person name="Oesterhelt D."/>
        </authorList>
    </citation>
    <scope>NUCLEOTIDE SEQUENCE [LARGE SCALE GENOMIC DNA]</scope>
    <source>
        <strain evidence="3">DSM 16854 / JCM 12705 / C23</strain>
    </source>
</reference>
<feature type="compositionally biased region" description="Basic and acidic residues" evidence="1">
    <location>
        <begin position="240"/>
        <end position="250"/>
    </location>
</feature>
<dbReference type="GeneID" id="12447848"/>
<dbReference type="HOGENOM" id="CLU_047666_0_0_2"/>
<name>G0LLQ2_HALWC</name>
<feature type="compositionally biased region" description="Low complexity" evidence="1">
    <location>
        <begin position="280"/>
        <end position="292"/>
    </location>
</feature>
<evidence type="ECO:0000256" key="1">
    <source>
        <dbReference type="SAM" id="MobiDB-lite"/>
    </source>
</evidence>
<organism evidence="2 3">
    <name type="scientific">Haloquadratum walsbyi (strain DSM 16854 / JCM 12705 / C23)</name>
    <dbReference type="NCBI Taxonomy" id="768065"/>
    <lineage>
        <taxon>Archaea</taxon>
        <taxon>Methanobacteriati</taxon>
        <taxon>Methanobacteriota</taxon>
        <taxon>Stenosarchaea group</taxon>
        <taxon>Halobacteria</taxon>
        <taxon>Halobacteriales</taxon>
        <taxon>Haloferacaceae</taxon>
        <taxon>Haloquadratum</taxon>
    </lineage>
</organism>
<feature type="compositionally biased region" description="Low complexity" evidence="1">
    <location>
        <begin position="304"/>
        <end position="339"/>
    </location>
</feature>
<feature type="compositionally biased region" description="Basic and acidic residues" evidence="1">
    <location>
        <begin position="392"/>
        <end position="408"/>
    </location>
</feature>
<proteinExistence type="predicted"/>
<protein>
    <submittedName>
        <fullName evidence="2">DNA replication factor GINS</fullName>
    </submittedName>
</protein>
<dbReference type="AlphaFoldDB" id="G0LLQ2"/>
<sequence length="474" mass="50991">MDLTELQDVQRTERQMDSLQHLSDTFYADVAEYIAERKAERRRLASTTDDPFGDPAVGRLTDEIKTAEEVVKAIYERRIGKVVKLASFDAADMKTDTAGLTSEERELFDDLVNRIITNREHVLSVLGGEGTEDSDSTSVETPASADENATQNETDESVPAEPADNKHKATVESQSQETNSHPGIPNTGAESNADADSNGDSDANPEVDIDIENQTSADSIPDSHVATEVNTDTETETETETERQRSHSSDDPLPPDPDDVLAAAMGDGGDIVDATDESSVDTNTDTSDTDQSNPAINGDTTAQSTSRNPNRSNTNTDTPNNVQAQSQAPASASELSSQSTQVDSDPHSNVNANPGVDPQPHPADSSTTPSAEPTDINRDSDDILNAQTETETETKTDEGSGSLERETEPEVESDLPPDTPSDDPDRVVLRITADVGRILGVDQREYDLAAEDIIMLPETNAEPLLSRDAAERLD</sequence>
<feature type="compositionally biased region" description="Acidic residues" evidence="1">
    <location>
        <begin position="197"/>
        <end position="211"/>
    </location>
</feature>
<dbReference type="EMBL" id="FR746099">
    <property type="protein sequence ID" value="CCC40858.1"/>
    <property type="molecule type" value="Genomic_DNA"/>
</dbReference>
<dbReference type="OrthoDB" id="157576at2157"/>
<dbReference type="Proteomes" id="UP000007954">
    <property type="component" value="Chromosome"/>
</dbReference>